<dbReference type="InterPro" id="IPR029033">
    <property type="entry name" value="His_PPase_superfam"/>
</dbReference>
<evidence type="ECO:0000313" key="1">
    <source>
        <dbReference type="EMBL" id="MDY0407501.1"/>
    </source>
</evidence>
<sequence>MSRRGKKDSIKITETLSSASIDFVISSPYLRAIQTVEGVAHKFGKEIILNKHFKERTLASESVSDFQQAIYKVWEDPNFSWPGGESNVAAQTRSVTALLETLKTYQGSNIVIRTHGNIMVLMMSYFNSTYGFDFWLQLQMQIYTNVHL</sequence>
<evidence type="ECO:0000313" key="2">
    <source>
        <dbReference type="Proteomes" id="UP001275315"/>
    </source>
</evidence>
<dbReference type="CDD" id="cd07067">
    <property type="entry name" value="HP_PGM_like"/>
    <property type="match status" value="1"/>
</dbReference>
<accession>A0ABU5CNN2</accession>
<keyword evidence="2" id="KW-1185">Reference proteome</keyword>
<dbReference type="Gene3D" id="3.40.50.1240">
    <property type="entry name" value="Phosphoglycerate mutase-like"/>
    <property type="match status" value="1"/>
</dbReference>
<gene>
    <name evidence="1" type="ORF">RWD45_01200</name>
</gene>
<dbReference type="Proteomes" id="UP001275315">
    <property type="component" value="Unassembled WGS sequence"/>
</dbReference>
<protein>
    <submittedName>
        <fullName evidence="1">Histidine phosphatase family protein</fullName>
    </submittedName>
</protein>
<dbReference type="EMBL" id="JAWDIQ010000001">
    <property type="protein sequence ID" value="MDY0407501.1"/>
    <property type="molecule type" value="Genomic_DNA"/>
</dbReference>
<comment type="caution">
    <text evidence="1">The sequence shown here is derived from an EMBL/GenBank/DDBJ whole genome shotgun (WGS) entry which is preliminary data.</text>
</comment>
<reference evidence="1 2" key="1">
    <citation type="submission" date="2023-10" db="EMBL/GenBank/DDBJ databases">
        <title>Virgibacillus soli CC-YMP-6 genome.</title>
        <authorList>
            <person name="Miliotis G."/>
            <person name="Sengupta P."/>
            <person name="Hameed A."/>
            <person name="Chuvochina M."/>
            <person name="Mcdonagh F."/>
            <person name="Simpson A.C."/>
            <person name="Singh N.K."/>
            <person name="Rekha P.D."/>
            <person name="Raman K."/>
            <person name="Hugenholtz P."/>
            <person name="Venkateswaran K."/>
        </authorList>
    </citation>
    <scope>NUCLEOTIDE SEQUENCE [LARGE SCALE GENOMIC DNA]</scope>
    <source>
        <strain evidence="1 2">CC-YMP-6</strain>
    </source>
</reference>
<dbReference type="Pfam" id="PF00300">
    <property type="entry name" value="His_Phos_1"/>
    <property type="match status" value="1"/>
</dbReference>
<dbReference type="RefSeq" id="WP_320379731.1">
    <property type="nucleotide sequence ID" value="NZ_JAWDIQ010000001.1"/>
</dbReference>
<organism evidence="1 2">
    <name type="scientific">Paracerasibacillus soli</name>
    <dbReference type="NCBI Taxonomy" id="480284"/>
    <lineage>
        <taxon>Bacteria</taxon>
        <taxon>Bacillati</taxon>
        <taxon>Bacillota</taxon>
        <taxon>Bacilli</taxon>
        <taxon>Bacillales</taxon>
        <taxon>Bacillaceae</taxon>
        <taxon>Paracerasibacillus</taxon>
    </lineage>
</organism>
<dbReference type="InterPro" id="IPR013078">
    <property type="entry name" value="His_Pase_superF_clade-1"/>
</dbReference>
<dbReference type="SUPFAM" id="SSF53254">
    <property type="entry name" value="Phosphoglycerate mutase-like"/>
    <property type="match status" value="1"/>
</dbReference>
<proteinExistence type="predicted"/>
<name>A0ABU5CNN2_9BACI</name>